<name>A0A938WSQ9_9BACT</name>
<dbReference type="PROSITE" id="PS50043">
    <property type="entry name" value="HTH_LUXR_2"/>
    <property type="match status" value="1"/>
</dbReference>
<dbReference type="Proteomes" id="UP000706891">
    <property type="component" value="Unassembled WGS sequence"/>
</dbReference>
<evidence type="ECO:0000256" key="2">
    <source>
        <dbReference type="ARBA" id="ARBA00023125"/>
    </source>
</evidence>
<dbReference type="PANTHER" id="PTHR44688">
    <property type="entry name" value="DNA-BINDING TRANSCRIPTIONAL ACTIVATOR DEVR_DOSR"/>
    <property type="match status" value="1"/>
</dbReference>
<dbReference type="InterPro" id="IPR016032">
    <property type="entry name" value="Sig_transdc_resp-reg_C-effctor"/>
</dbReference>
<proteinExistence type="predicted"/>
<dbReference type="GO" id="GO:0003677">
    <property type="term" value="F:DNA binding"/>
    <property type="evidence" value="ECO:0007669"/>
    <property type="project" value="UniProtKB-KW"/>
</dbReference>
<dbReference type="RefSeq" id="WP_205104329.1">
    <property type="nucleotide sequence ID" value="NZ_JACJJG010000026.1"/>
</dbReference>
<evidence type="ECO:0000259" key="4">
    <source>
        <dbReference type="PROSITE" id="PS50043"/>
    </source>
</evidence>
<gene>
    <name evidence="5" type="ORF">H6A34_06660</name>
</gene>
<keyword evidence="3" id="KW-0804">Transcription</keyword>
<sequence length="179" mass="20221">MKQILQDVMPIVVVDTFRSVGELKASGDVDIYYHYFAEAQAVIEDSDFFDKRRRKTIILNTAADTKQTLYGYNSLCTSLPEKQLIKSLLALEQMAHAEGRNLPHAHGEHAEKQLSVREVEVMTLIVRGYINKEIADRLNISLSTVITHRKNIMDKLGLKSVSALTIYAVTRGFVNINDI</sequence>
<evidence type="ECO:0000313" key="5">
    <source>
        <dbReference type="EMBL" id="MBM6673553.1"/>
    </source>
</evidence>
<dbReference type="Pfam" id="PF00196">
    <property type="entry name" value="GerE"/>
    <property type="match status" value="1"/>
</dbReference>
<accession>A0A938WSQ9</accession>
<keyword evidence="2" id="KW-0238">DNA-binding</keyword>
<dbReference type="InterPro" id="IPR036388">
    <property type="entry name" value="WH-like_DNA-bd_sf"/>
</dbReference>
<comment type="caution">
    <text evidence="5">The sequence shown here is derived from an EMBL/GenBank/DDBJ whole genome shotgun (WGS) entry which is preliminary data.</text>
</comment>
<dbReference type="PROSITE" id="PS00622">
    <property type="entry name" value="HTH_LUXR_1"/>
    <property type="match status" value="1"/>
</dbReference>
<evidence type="ECO:0000256" key="3">
    <source>
        <dbReference type="ARBA" id="ARBA00023163"/>
    </source>
</evidence>
<dbReference type="SMART" id="SM00421">
    <property type="entry name" value="HTH_LUXR"/>
    <property type="match status" value="1"/>
</dbReference>
<dbReference type="GO" id="GO:0006355">
    <property type="term" value="P:regulation of DNA-templated transcription"/>
    <property type="evidence" value="ECO:0007669"/>
    <property type="project" value="InterPro"/>
</dbReference>
<organism evidence="5 6">
    <name type="scientific">Marseilla massiliensis</name>
    <dbReference type="NCBI Taxonomy" id="1841864"/>
    <lineage>
        <taxon>Bacteria</taxon>
        <taxon>Pseudomonadati</taxon>
        <taxon>Bacteroidota</taxon>
        <taxon>Bacteroidia</taxon>
        <taxon>Bacteroidales</taxon>
        <taxon>Prevotellaceae</taxon>
        <taxon>Marseilla</taxon>
    </lineage>
</organism>
<keyword evidence="6" id="KW-1185">Reference proteome</keyword>
<dbReference type="Gene3D" id="1.10.10.10">
    <property type="entry name" value="Winged helix-like DNA-binding domain superfamily/Winged helix DNA-binding domain"/>
    <property type="match status" value="1"/>
</dbReference>
<dbReference type="SUPFAM" id="SSF46894">
    <property type="entry name" value="C-terminal effector domain of the bipartite response regulators"/>
    <property type="match status" value="1"/>
</dbReference>
<keyword evidence="1" id="KW-0805">Transcription regulation</keyword>
<evidence type="ECO:0000313" key="6">
    <source>
        <dbReference type="Proteomes" id="UP000706891"/>
    </source>
</evidence>
<dbReference type="PRINTS" id="PR00038">
    <property type="entry name" value="HTHLUXR"/>
</dbReference>
<dbReference type="AlphaFoldDB" id="A0A938WSQ9"/>
<feature type="domain" description="HTH luxR-type" evidence="4">
    <location>
        <begin position="107"/>
        <end position="172"/>
    </location>
</feature>
<protein>
    <submittedName>
        <fullName evidence="5">Response regulator transcription factor</fullName>
    </submittedName>
</protein>
<dbReference type="InterPro" id="IPR000792">
    <property type="entry name" value="Tscrpt_reg_LuxR_C"/>
</dbReference>
<dbReference type="CDD" id="cd06170">
    <property type="entry name" value="LuxR_C_like"/>
    <property type="match status" value="1"/>
</dbReference>
<reference evidence="5" key="2">
    <citation type="journal article" date="2021" name="Sci. Rep.">
        <title>The distribution of antibiotic resistance genes in chicken gut microbiota commensals.</title>
        <authorList>
            <person name="Juricova H."/>
            <person name="Matiasovicova J."/>
            <person name="Kubasova T."/>
            <person name="Cejkova D."/>
            <person name="Rychlik I."/>
        </authorList>
    </citation>
    <scope>NUCLEOTIDE SEQUENCE</scope>
    <source>
        <strain evidence="5">An824</strain>
    </source>
</reference>
<dbReference type="EMBL" id="JACJJG010000026">
    <property type="protein sequence ID" value="MBM6673553.1"/>
    <property type="molecule type" value="Genomic_DNA"/>
</dbReference>
<dbReference type="PANTHER" id="PTHR44688:SF16">
    <property type="entry name" value="DNA-BINDING TRANSCRIPTIONAL ACTIVATOR DEVR_DOSR"/>
    <property type="match status" value="1"/>
</dbReference>
<reference evidence="5" key="1">
    <citation type="submission" date="2020-08" db="EMBL/GenBank/DDBJ databases">
        <authorList>
            <person name="Cejkova D."/>
            <person name="Kubasova T."/>
            <person name="Jahodarova E."/>
            <person name="Rychlik I."/>
        </authorList>
    </citation>
    <scope>NUCLEOTIDE SEQUENCE</scope>
    <source>
        <strain evidence="5">An824</strain>
    </source>
</reference>
<evidence type="ECO:0000256" key="1">
    <source>
        <dbReference type="ARBA" id="ARBA00023015"/>
    </source>
</evidence>